<dbReference type="GO" id="GO:0016811">
    <property type="term" value="F:hydrolase activity, acting on carbon-nitrogen (but not peptide) bonds, in linear amides"/>
    <property type="evidence" value="ECO:0007669"/>
    <property type="project" value="TreeGrafter"/>
</dbReference>
<sequence>MKKKSSVTHKNSNKLKLLLILTLSLSTGYASFAQKEYKGIDILKDPSRTAPPMDKPRPIPLQKELLLKNMTWMEIRDLIKQGYTSVIIGTGGLEMNGPYMVTDKHNIIMENLAKGIASQLGNTLVATIVPYVPQGDLKGPSGLLRYHGTLGVSQQTFEHLLRDIAISLKHHGFTEIILLGDSGGNQRGLKTVSEELNQNWKGKPVVRYIPEYFDYEKWIGFQERNGIFEVSEGIHDIFRDTALLLLDNPIHIRKKQRLENNLFSVNGIDLTDTIGIKRIGRALFDYQVGITTDAIELARKND</sequence>
<evidence type="ECO:0000256" key="4">
    <source>
        <dbReference type="ARBA" id="ARBA00022833"/>
    </source>
</evidence>
<evidence type="ECO:0000256" key="1">
    <source>
        <dbReference type="ARBA" id="ARBA00001947"/>
    </source>
</evidence>
<dbReference type="AlphaFoldDB" id="A0A2T0M8K5"/>
<comment type="caution">
    <text evidence="7">The sequence shown here is derived from an EMBL/GenBank/DDBJ whole genome shotgun (WGS) entry which is preliminary data.</text>
</comment>
<dbReference type="InterPro" id="IPR003785">
    <property type="entry name" value="Creatininase/forma_Hydrolase"/>
</dbReference>
<protein>
    <submittedName>
        <fullName evidence="7">Creatinine amidohydrolase/Fe(II)-dependent formamide hydrolase-like protein</fullName>
    </submittedName>
</protein>
<dbReference type="EMBL" id="PVYX01000002">
    <property type="protein sequence ID" value="PRX53834.1"/>
    <property type="molecule type" value="Genomic_DNA"/>
</dbReference>
<comment type="cofactor">
    <cofactor evidence="1">
        <name>Zn(2+)</name>
        <dbReference type="ChEBI" id="CHEBI:29105"/>
    </cofactor>
</comment>
<dbReference type="GO" id="GO:0046872">
    <property type="term" value="F:metal ion binding"/>
    <property type="evidence" value="ECO:0007669"/>
    <property type="project" value="UniProtKB-KW"/>
</dbReference>
<keyword evidence="3 7" id="KW-0378">Hydrolase</keyword>
<accession>A0A2T0M8K5</accession>
<dbReference type="PANTHER" id="PTHR35005">
    <property type="entry name" value="3-DEHYDRO-SCYLLO-INOSOSE HYDROLASE"/>
    <property type="match status" value="1"/>
</dbReference>
<evidence type="ECO:0000313" key="8">
    <source>
        <dbReference type="Proteomes" id="UP000237640"/>
    </source>
</evidence>
<comment type="similarity">
    <text evidence="5">Belongs to the creatininase superfamily.</text>
</comment>
<name>A0A2T0M8K5_9FLAO</name>
<keyword evidence="4" id="KW-0862">Zinc</keyword>
<dbReference type="SUPFAM" id="SSF102215">
    <property type="entry name" value="Creatininase"/>
    <property type="match status" value="1"/>
</dbReference>
<evidence type="ECO:0000256" key="3">
    <source>
        <dbReference type="ARBA" id="ARBA00022801"/>
    </source>
</evidence>
<keyword evidence="2" id="KW-0479">Metal-binding</keyword>
<dbReference type="Proteomes" id="UP000237640">
    <property type="component" value="Unassembled WGS sequence"/>
</dbReference>
<feature type="signal peptide" evidence="6">
    <location>
        <begin position="1"/>
        <end position="32"/>
    </location>
</feature>
<evidence type="ECO:0000256" key="6">
    <source>
        <dbReference type="SAM" id="SignalP"/>
    </source>
</evidence>
<evidence type="ECO:0000256" key="2">
    <source>
        <dbReference type="ARBA" id="ARBA00022723"/>
    </source>
</evidence>
<dbReference type="Pfam" id="PF02633">
    <property type="entry name" value="Creatininase"/>
    <property type="match status" value="1"/>
</dbReference>
<proteinExistence type="inferred from homology"/>
<evidence type="ECO:0000313" key="7">
    <source>
        <dbReference type="EMBL" id="PRX53834.1"/>
    </source>
</evidence>
<dbReference type="Gene3D" id="3.40.50.10310">
    <property type="entry name" value="Creatininase"/>
    <property type="match status" value="1"/>
</dbReference>
<feature type="chain" id="PRO_5015592809" evidence="6">
    <location>
        <begin position="33"/>
        <end position="302"/>
    </location>
</feature>
<organism evidence="7 8">
    <name type="scientific">Flagellimonas meridianipacifica</name>
    <dbReference type="NCBI Taxonomy" id="1080225"/>
    <lineage>
        <taxon>Bacteria</taxon>
        <taxon>Pseudomonadati</taxon>
        <taxon>Bacteroidota</taxon>
        <taxon>Flavobacteriia</taxon>
        <taxon>Flavobacteriales</taxon>
        <taxon>Flavobacteriaceae</taxon>
        <taxon>Flagellimonas</taxon>
    </lineage>
</organism>
<reference evidence="7 8" key="1">
    <citation type="submission" date="2018-03" db="EMBL/GenBank/DDBJ databases">
        <title>Genomic Encyclopedia of Archaeal and Bacterial Type Strains, Phase II (KMG-II): from individual species to whole genera.</title>
        <authorList>
            <person name="Goeker M."/>
        </authorList>
    </citation>
    <scope>NUCLEOTIDE SEQUENCE [LARGE SCALE GENOMIC DNA]</scope>
    <source>
        <strain evidence="7 8">DSM 25027</strain>
    </source>
</reference>
<dbReference type="InterPro" id="IPR024087">
    <property type="entry name" value="Creatininase-like_sf"/>
</dbReference>
<evidence type="ECO:0000256" key="5">
    <source>
        <dbReference type="ARBA" id="ARBA00024029"/>
    </source>
</evidence>
<keyword evidence="8" id="KW-1185">Reference proteome</keyword>
<dbReference type="GO" id="GO:0009231">
    <property type="term" value="P:riboflavin biosynthetic process"/>
    <property type="evidence" value="ECO:0007669"/>
    <property type="project" value="TreeGrafter"/>
</dbReference>
<gene>
    <name evidence="7" type="ORF">CLV81_2222</name>
</gene>
<keyword evidence="6" id="KW-0732">Signal</keyword>
<dbReference type="PANTHER" id="PTHR35005:SF1">
    <property type="entry name" value="2-AMINO-5-FORMYLAMINO-6-RIBOSYLAMINOPYRIMIDIN-4(3H)-ONE 5'-MONOPHOSPHATE DEFORMYLASE"/>
    <property type="match status" value="1"/>
</dbReference>